<accession>X0W8H5</accession>
<evidence type="ECO:0000313" key="1">
    <source>
        <dbReference type="EMBL" id="GAG20903.1"/>
    </source>
</evidence>
<proteinExistence type="predicted"/>
<reference evidence="1" key="1">
    <citation type="journal article" date="2014" name="Front. Microbiol.">
        <title>High frequency of phylogenetically diverse reductive dehalogenase-homologous genes in deep subseafloor sedimentary metagenomes.</title>
        <authorList>
            <person name="Kawai M."/>
            <person name="Futagami T."/>
            <person name="Toyoda A."/>
            <person name="Takaki Y."/>
            <person name="Nishi S."/>
            <person name="Hori S."/>
            <person name="Arai W."/>
            <person name="Tsubouchi T."/>
            <person name="Morono Y."/>
            <person name="Uchiyama I."/>
            <person name="Ito T."/>
            <person name="Fujiyama A."/>
            <person name="Inagaki F."/>
            <person name="Takami H."/>
        </authorList>
    </citation>
    <scope>NUCLEOTIDE SEQUENCE</scope>
    <source>
        <strain evidence="1">Expedition CK06-06</strain>
    </source>
</reference>
<sequence>TIPNNTVIHLFHTGWKEGLEWEKARNYFENAWTNALKGLQEKIKNKILP</sequence>
<protein>
    <recommendedName>
        <fullName evidence="2">SRPBCC domain-containing protein</fullName>
    </recommendedName>
</protein>
<evidence type="ECO:0008006" key="2">
    <source>
        <dbReference type="Google" id="ProtNLM"/>
    </source>
</evidence>
<comment type="caution">
    <text evidence="1">The sequence shown here is derived from an EMBL/GenBank/DDBJ whole genome shotgun (WGS) entry which is preliminary data.</text>
</comment>
<organism evidence="1">
    <name type="scientific">marine sediment metagenome</name>
    <dbReference type="NCBI Taxonomy" id="412755"/>
    <lineage>
        <taxon>unclassified sequences</taxon>
        <taxon>metagenomes</taxon>
        <taxon>ecological metagenomes</taxon>
    </lineage>
</organism>
<gene>
    <name evidence="1" type="ORF">S01H1_53032</name>
</gene>
<dbReference type="AlphaFoldDB" id="X0W8H5"/>
<name>X0W8H5_9ZZZZ</name>
<dbReference type="EMBL" id="BARS01034319">
    <property type="protein sequence ID" value="GAG20903.1"/>
    <property type="molecule type" value="Genomic_DNA"/>
</dbReference>
<feature type="non-terminal residue" evidence="1">
    <location>
        <position position="1"/>
    </location>
</feature>